<feature type="compositionally biased region" description="Acidic residues" evidence="1">
    <location>
        <begin position="866"/>
        <end position="879"/>
    </location>
</feature>
<protein>
    <recommendedName>
        <fullName evidence="6">BED-type domain-containing protein</fullName>
    </recommendedName>
</protein>
<keyword evidence="5" id="KW-1185">Reference proteome</keyword>
<dbReference type="EMBL" id="JAWXYG010000004">
    <property type="protein sequence ID" value="KAK4276039.1"/>
    <property type="molecule type" value="Genomic_DNA"/>
</dbReference>
<feature type="compositionally biased region" description="Polar residues" evidence="1">
    <location>
        <begin position="805"/>
        <end position="828"/>
    </location>
</feature>
<feature type="domain" description="HAT C-terminal dimerisation" evidence="3">
    <location>
        <begin position="653"/>
        <end position="738"/>
    </location>
</feature>
<gene>
    <name evidence="4" type="ORF">QN277_019033</name>
</gene>
<dbReference type="InterPro" id="IPR008906">
    <property type="entry name" value="HATC_C_dom"/>
</dbReference>
<feature type="domain" description="DUF659" evidence="2">
    <location>
        <begin position="298"/>
        <end position="445"/>
    </location>
</feature>
<dbReference type="Proteomes" id="UP001293593">
    <property type="component" value="Unassembled WGS sequence"/>
</dbReference>
<comment type="caution">
    <text evidence="4">The sequence shown here is derived from an EMBL/GenBank/DDBJ whole genome shotgun (WGS) entry which is preliminary data.</text>
</comment>
<evidence type="ECO:0000259" key="2">
    <source>
        <dbReference type="Pfam" id="PF04937"/>
    </source>
</evidence>
<feature type="region of interest" description="Disordered" evidence="1">
    <location>
        <begin position="804"/>
        <end position="879"/>
    </location>
</feature>
<name>A0AAE1MS53_9FABA</name>
<organism evidence="4 5">
    <name type="scientific">Acacia crassicarpa</name>
    <name type="common">northern wattle</name>
    <dbReference type="NCBI Taxonomy" id="499986"/>
    <lineage>
        <taxon>Eukaryota</taxon>
        <taxon>Viridiplantae</taxon>
        <taxon>Streptophyta</taxon>
        <taxon>Embryophyta</taxon>
        <taxon>Tracheophyta</taxon>
        <taxon>Spermatophyta</taxon>
        <taxon>Magnoliopsida</taxon>
        <taxon>eudicotyledons</taxon>
        <taxon>Gunneridae</taxon>
        <taxon>Pentapetalae</taxon>
        <taxon>rosids</taxon>
        <taxon>fabids</taxon>
        <taxon>Fabales</taxon>
        <taxon>Fabaceae</taxon>
        <taxon>Caesalpinioideae</taxon>
        <taxon>mimosoid clade</taxon>
        <taxon>Acacieae</taxon>
        <taxon>Acacia</taxon>
    </lineage>
</organism>
<dbReference type="PANTHER" id="PTHR32166:SF74">
    <property type="entry name" value="OS05G0256350 PROTEIN"/>
    <property type="match status" value="1"/>
</dbReference>
<evidence type="ECO:0000313" key="4">
    <source>
        <dbReference type="EMBL" id="KAK4276039.1"/>
    </source>
</evidence>
<dbReference type="InterPro" id="IPR012337">
    <property type="entry name" value="RNaseH-like_sf"/>
</dbReference>
<dbReference type="Pfam" id="PF05699">
    <property type="entry name" value="Dimer_Tnp_hAT"/>
    <property type="match status" value="1"/>
</dbReference>
<proteinExistence type="predicted"/>
<evidence type="ECO:0000259" key="3">
    <source>
        <dbReference type="Pfam" id="PF05699"/>
    </source>
</evidence>
<accession>A0AAE1MS53</accession>
<sequence length="879" mass="100171">MRDFLSIDAEKSGIRKRFKARSGNTMALIHNRETQIIPGAKTLFDQVRTASRRAVSVGESPSLRPEGESETQSIIIELVKMATSSQSKQPQTSSIVSSCGLVKPTGDNIDMAWQWNSLKDINNRKSVTCDFCKKVTTGGITRAKRHQMGIKGDVNACTKCPPEVKNLLKEATEKKKVTQAYTELQDDNEEEEVEEIHTLKSGKRPATLSDPSTKKAKNVKGPMDLLLFKNPEATIKLGKNTKQTSINDACNKEVRNLTCQYIARFFYRNGIAFNVARTKSFKLMVEAIGNYGKHLKPPSYHELRVPFLKKEIEETNKMLKKQKEEWVDFGCSIMSDAWTDKKNRTLINFMVNSPSGTMFVRSVDASSYMKTGEKIFQLLDDFVEEIGEKNVVQVVTDNGSNYVLAGKLLTAKRTHLYWTPCAAHCLDLMLEDIGKLPKVKTTIQKGISLVGFIYNHSLALNTMRKYTKKTELVRYGVTRFATTFLTLQRLHKLKTNLRMMVTSDEWSKSKAAKDAKGKRATDTVLSPSFWNGVVYSLKAMGPLVRVLRLVDNEKKSVMGYIYEAMDRAKEAIQRSFNENEDKYKEIFAIIDKRWESQLHHPLHAAAHFLNPELYYRNPTIEFDEEVTSGLYKCIERLILTEEEEDNIINELSLYKRARGNFGMKLAIRQRTTVAPAEWWRLYGASAPSLQKLAIKVLSLTCSASGCERNWSTFEHIHSKKRSKLEHQKLQDLVFVKYNQALKERFDHRDVIDPILLNDIDDSNEWLVGEMGGDEEAAEDELVFEDDNLTWGAVVDIVGAGEPRTYTRQQSKLKNKQNATSTSRPSTSSNEKRTMEEEEEEEEEEANDEESDNEEEEIYKSSSGESNNDEEDLDEDFMED</sequence>
<dbReference type="GO" id="GO:0046983">
    <property type="term" value="F:protein dimerization activity"/>
    <property type="evidence" value="ECO:0007669"/>
    <property type="project" value="InterPro"/>
</dbReference>
<evidence type="ECO:0000313" key="5">
    <source>
        <dbReference type="Proteomes" id="UP001293593"/>
    </source>
</evidence>
<reference evidence="4" key="1">
    <citation type="submission" date="2023-10" db="EMBL/GenBank/DDBJ databases">
        <title>Chromosome-level genome of the transformable northern wattle, Acacia crassicarpa.</title>
        <authorList>
            <person name="Massaro I."/>
            <person name="Sinha N.R."/>
            <person name="Poethig S."/>
            <person name="Leichty A.R."/>
        </authorList>
    </citation>
    <scope>NUCLEOTIDE SEQUENCE</scope>
    <source>
        <strain evidence="4">Acra3RX</strain>
        <tissue evidence="4">Leaf</tissue>
    </source>
</reference>
<dbReference type="SUPFAM" id="SSF53098">
    <property type="entry name" value="Ribonuclease H-like"/>
    <property type="match status" value="1"/>
</dbReference>
<dbReference type="Pfam" id="PF04937">
    <property type="entry name" value="DUF659"/>
    <property type="match status" value="1"/>
</dbReference>
<dbReference type="PANTHER" id="PTHR32166">
    <property type="entry name" value="OSJNBA0013A04.12 PROTEIN"/>
    <property type="match status" value="1"/>
</dbReference>
<feature type="region of interest" description="Disordered" evidence="1">
    <location>
        <begin position="196"/>
        <end position="215"/>
    </location>
</feature>
<feature type="compositionally biased region" description="Acidic residues" evidence="1">
    <location>
        <begin position="835"/>
        <end position="856"/>
    </location>
</feature>
<evidence type="ECO:0000256" key="1">
    <source>
        <dbReference type="SAM" id="MobiDB-lite"/>
    </source>
</evidence>
<dbReference type="InterPro" id="IPR007021">
    <property type="entry name" value="DUF659"/>
</dbReference>
<dbReference type="AlphaFoldDB" id="A0AAE1MS53"/>
<evidence type="ECO:0008006" key="6">
    <source>
        <dbReference type="Google" id="ProtNLM"/>
    </source>
</evidence>